<evidence type="ECO:0000313" key="1">
    <source>
        <dbReference type="EMBL" id="CAG9316471.1"/>
    </source>
</evidence>
<dbReference type="EMBL" id="CAJZBQ010000016">
    <property type="protein sequence ID" value="CAG9316471.1"/>
    <property type="molecule type" value="Genomic_DNA"/>
</dbReference>
<evidence type="ECO:0000313" key="2">
    <source>
        <dbReference type="Proteomes" id="UP001162131"/>
    </source>
</evidence>
<protein>
    <submittedName>
        <fullName evidence="1">Uncharacterized protein</fullName>
    </submittedName>
</protein>
<dbReference type="AlphaFoldDB" id="A0AAU9IRW2"/>
<comment type="caution">
    <text evidence="1">The sequence shown here is derived from an EMBL/GenBank/DDBJ whole genome shotgun (WGS) entry which is preliminary data.</text>
</comment>
<dbReference type="Proteomes" id="UP001162131">
    <property type="component" value="Unassembled WGS sequence"/>
</dbReference>
<reference evidence="1" key="1">
    <citation type="submission" date="2021-09" db="EMBL/GenBank/DDBJ databases">
        <authorList>
            <consortium name="AG Swart"/>
            <person name="Singh M."/>
            <person name="Singh A."/>
            <person name="Seah K."/>
            <person name="Emmerich C."/>
        </authorList>
    </citation>
    <scope>NUCLEOTIDE SEQUENCE</scope>
    <source>
        <strain evidence="1">ATCC30299</strain>
    </source>
</reference>
<gene>
    <name evidence="1" type="ORF">BSTOLATCC_MIC16583</name>
</gene>
<organism evidence="1 2">
    <name type="scientific">Blepharisma stoltei</name>
    <dbReference type="NCBI Taxonomy" id="1481888"/>
    <lineage>
        <taxon>Eukaryota</taxon>
        <taxon>Sar</taxon>
        <taxon>Alveolata</taxon>
        <taxon>Ciliophora</taxon>
        <taxon>Postciliodesmatophora</taxon>
        <taxon>Heterotrichea</taxon>
        <taxon>Heterotrichida</taxon>
        <taxon>Blepharismidae</taxon>
        <taxon>Blepharisma</taxon>
    </lineage>
</organism>
<keyword evidence="2" id="KW-1185">Reference proteome</keyword>
<name>A0AAU9IRW2_9CILI</name>
<sequence>MPLRFKVESGNYNYLSNFATEYAITPLNVKVGRFSKEPYATSIQCWLKKSRNTEKLVDLLLIRKLYQIHFNS</sequence>
<accession>A0AAU9IRW2</accession>
<proteinExistence type="predicted"/>